<evidence type="ECO:0000313" key="3">
    <source>
        <dbReference type="WBParaSite" id="MBELARI_LOCUS12698"/>
    </source>
</evidence>
<feature type="region of interest" description="Disordered" evidence="1">
    <location>
        <begin position="51"/>
        <end position="92"/>
    </location>
</feature>
<accession>A0AAF3J2U1</accession>
<dbReference type="WBParaSite" id="MBELARI_LOCUS12698">
    <property type="protein sequence ID" value="MBELARI_LOCUS12698"/>
    <property type="gene ID" value="MBELARI_LOCUS12698"/>
</dbReference>
<sequence length="184" mass="21275">MDPRKPKQRAQCCETNVTLPRKERREESYRPCLIKLTKFMRREMMTAEEIQVHSKAEKIKEPHKSKQEKLATAEALFEPKPSKRTKPNEQMKPDANELELKTDVKGPSDSVHTARALCKLCKRIDRISSNDKGRLRDIIFAKLLRAISTNAHARSTPFLRSILTGNNQVRSQNMHAWMKNLALN</sequence>
<reference evidence="3" key="1">
    <citation type="submission" date="2024-02" db="UniProtKB">
        <authorList>
            <consortium name="WormBaseParasite"/>
        </authorList>
    </citation>
    <scope>IDENTIFICATION</scope>
</reference>
<evidence type="ECO:0000256" key="1">
    <source>
        <dbReference type="SAM" id="MobiDB-lite"/>
    </source>
</evidence>
<dbReference type="AlphaFoldDB" id="A0AAF3J2U1"/>
<evidence type="ECO:0000313" key="2">
    <source>
        <dbReference type="Proteomes" id="UP000887575"/>
    </source>
</evidence>
<protein>
    <submittedName>
        <fullName evidence="3">Uncharacterized protein</fullName>
    </submittedName>
</protein>
<feature type="compositionally biased region" description="Basic and acidic residues" evidence="1">
    <location>
        <begin position="51"/>
        <end position="71"/>
    </location>
</feature>
<organism evidence="2 3">
    <name type="scientific">Mesorhabditis belari</name>
    <dbReference type="NCBI Taxonomy" id="2138241"/>
    <lineage>
        <taxon>Eukaryota</taxon>
        <taxon>Metazoa</taxon>
        <taxon>Ecdysozoa</taxon>
        <taxon>Nematoda</taxon>
        <taxon>Chromadorea</taxon>
        <taxon>Rhabditida</taxon>
        <taxon>Rhabditina</taxon>
        <taxon>Rhabditomorpha</taxon>
        <taxon>Rhabditoidea</taxon>
        <taxon>Rhabditidae</taxon>
        <taxon>Mesorhabditinae</taxon>
        <taxon>Mesorhabditis</taxon>
    </lineage>
</organism>
<keyword evidence="2" id="KW-1185">Reference proteome</keyword>
<proteinExistence type="predicted"/>
<dbReference type="Proteomes" id="UP000887575">
    <property type="component" value="Unassembled WGS sequence"/>
</dbReference>
<name>A0AAF3J2U1_9BILA</name>